<dbReference type="SUPFAM" id="SSF51905">
    <property type="entry name" value="FAD/NAD(P)-binding domain"/>
    <property type="match status" value="1"/>
</dbReference>
<evidence type="ECO:0000313" key="3">
    <source>
        <dbReference type="Proteomes" id="UP000036243"/>
    </source>
</evidence>
<sequence>MVESVLYGYILHFLQGEIMIEHVDVLIVGAGPAGLFLAKELLGISNQTVALVDSGRSIKKRYCPLVNKGNCTQCNICHVVEGVGGAGMYSDGKLSSFPAGSGLVKLLGSEEKVIELNNYVLDPFISKMNNDGIKQTKADESQDSCMIQQATDNKLDWKCYDVYHIGTEGIIEYCIELEEELVNGGLNLLTQTKLKSVEKKEDIFISTLRNRRGEEYQISSSNLVMATGKASGHVLRNIMDKLNVNYSFNEIELGVRVETEREGIVALSETHLDAKIKTKMDDGAEVRTFCMCNGGYLVNCYYDSYVPNEKICTISGFSFRDKKSDNANFGVLVRQSFPDYVDPMGMQLGIIQAINRASGYGGTIVQRYEDFIANRPTSKEGLENNSIQSTLPEATPVNLRWVLPDYVTNHIESFLGKLSGLSNKLITKDTLLHAPVWELCWDKVHVDEHLRTNISGFYVAGDAIGWARGIIQAATTGVVIARDIHTRNKELVKS</sequence>
<name>A0A9X0G260_BACCE</name>
<dbReference type="Proteomes" id="UP000036243">
    <property type="component" value="Unassembled WGS sequence"/>
</dbReference>
<dbReference type="Gene3D" id="3.50.50.60">
    <property type="entry name" value="FAD/NAD(P)-binding domain"/>
    <property type="match status" value="1"/>
</dbReference>
<evidence type="ECO:0000259" key="1">
    <source>
        <dbReference type="Pfam" id="PF21688"/>
    </source>
</evidence>
<accession>A0A9X0G260</accession>
<dbReference type="InterPro" id="IPR036188">
    <property type="entry name" value="FAD/NAD-bd_sf"/>
</dbReference>
<reference evidence="2 3" key="1">
    <citation type="submission" date="2015-02" db="EMBL/GenBank/DDBJ databases">
        <title>Evolution of B. cereus sensu lato: Distribution, horizontal transfer and duplication of chromosomal virulence genes.</title>
        <authorList>
            <person name="Boehm M.-E."/>
            <person name="Huptas C."/>
            <person name="Krey V.M."/>
            <person name="Scherer S."/>
        </authorList>
    </citation>
    <scope>NUCLEOTIDE SEQUENCE [LARGE SCALE GENOMIC DNA]</scope>
    <source>
        <strain evidence="2 3">#17</strain>
    </source>
</reference>
<organism evidence="2 3">
    <name type="scientific">Bacillus cereus</name>
    <dbReference type="NCBI Taxonomy" id="1396"/>
    <lineage>
        <taxon>Bacteria</taxon>
        <taxon>Bacillati</taxon>
        <taxon>Bacillota</taxon>
        <taxon>Bacilli</taxon>
        <taxon>Bacillales</taxon>
        <taxon>Bacillaceae</taxon>
        <taxon>Bacillus</taxon>
        <taxon>Bacillus cereus group</taxon>
    </lineage>
</organism>
<dbReference type="PANTHER" id="PTHR43106:SF1">
    <property type="entry name" value="DEHYDROGENASE-RELATED"/>
    <property type="match status" value="1"/>
</dbReference>
<dbReference type="InterPro" id="IPR028348">
    <property type="entry name" value="FAD-binding_protein"/>
</dbReference>
<proteinExistence type="predicted"/>
<dbReference type="AlphaFoldDB" id="A0A9X0G260"/>
<dbReference type="PIRSF" id="PIRSF038984">
    <property type="entry name" value="FAD_binding_protein"/>
    <property type="match status" value="1"/>
</dbReference>
<dbReference type="InterPro" id="IPR049516">
    <property type="entry name" value="FAD-depend_C"/>
</dbReference>
<protein>
    <recommendedName>
        <fullName evidence="1">FAD-dependent protein C-terminal domain-containing protein</fullName>
    </recommendedName>
</protein>
<gene>
    <name evidence="2" type="ORF">TQ94_29330</name>
</gene>
<evidence type="ECO:0000313" key="2">
    <source>
        <dbReference type="EMBL" id="KMP13018.1"/>
    </source>
</evidence>
<dbReference type="Pfam" id="PF21688">
    <property type="entry name" value="FAD-depend_C"/>
    <property type="match status" value="1"/>
</dbReference>
<dbReference type="PANTHER" id="PTHR43106">
    <property type="entry name" value="DEHYDROGENASE-RELATED"/>
    <property type="match status" value="1"/>
</dbReference>
<feature type="domain" description="FAD-dependent protein C-terminal" evidence="1">
    <location>
        <begin position="275"/>
        <end position="434"/>
    </location>
</feature>
<comment type="caution">
    <text evidence="2">The sequence shown here is derived from an EMBL/GenBank/DDBJ whole genome shotgun (WGS) entry which is preliminary data.</text>
</comment>
<dbReference type="EMBL" id="JYFW01000044">
    <property type="protein sequence ID" value="KMP13018.1"/>
    <property type="molecule type" value="Genomic_DNA"/>
</dbReference>